<dbReference type="InterPro" id="IPR029052">
    <property type="entry name" value="Metallo-depent_PP-like"/>
</dbReference>
<evidence type="ECO:0000313" key="2">
    <source>
        <dbReference type="WBParaSite" id="Csp11.Scaffold630.g17958.t1"/>
    </source>
</evidence>
<keyword evidence="1" id="KW-1185">Reference proteome</keyword>
<protein>
    <submittedName>
        <fullName evidence="2">Metallophos domain-containing protein</fullName>
    </submittedName>
</protein>
<dbReference type="Proteomes" id="UP000095282">
    <property type="component" value="Unplaced"/>
</dbReference>
<accession>A0A1I7UP77</accession>
<dbReference type="AlphaFoldDB" id="A0A1I7UP77"/>
<dbReference type="SUPFAM" id="SSF56300">
    <property type="entry name" value="Metallo-dependent phosphatases"/>
    <property type="match status" value="1"/>
</dbReference>
<dbReference type="WBParaSite" id="Csp11.Scaffold630.g17958.t1">
    <property type="protein sequence ID" value="Csp11.Scaffold630.g17958.t1"/>
    <property type="gene ID" value="Csp11.Scaffold630.g17958"/>
</dbReference>
<organism evidence="1 2">
    <name type="scientific">Caenorhabditis tropicalis</name>
    <dbReference type="NCBI Taxonomy" id="1561998"/>
    <lineage>
        <taxon>Eukaryota</taxon>
        <taxon>Metazoa</taxon>
        <taxon>Ecdysozoa</taxon>
        <taxon>Nematoda</taxon>
        <taxon>Chromadorea</taxon>
        <taxon>Rhabditida</taxon>
        <taxon>Rhabditina</taxon>
        <taxon>Rhabditomorpha</taxon>
        <taxon>Rhabditoidea</taxon>
        <taxon>Rhabditidae</taxon>
        <taxon>Peloderinae</taxon>
        <taxon>Caenorhabditis</taxon>
    </lineage>
</organism>
<name>A0A1I7UP77_9PELO</name>
<evidence type="ECO:0000313" key="1">
    <source>
        <dbReference type="Proteomes" id="UP000095282"/>
    </source>
</evidence>
<proteinExistence type="predicted"/>
<sequence>MVAQSKIFDAESHRFMKVFTVKMILARIRELLSELPYEGEVEGAKEFIKKPTVELWEMLIACLKNSLADEPFLVDVDLPVTLIGDIHGSVLHRLELTG</sequence>
<reference evidence="2" key="1">
    <citation type="submission" date="2016-11" db="UniProtKB">
        <authorList>
            <consortium name="WormBaseParasite"/>
        </authorList>
    </citation>
    <scope>IDENTIFICATION</scope>
</reference>